<dbReference type="EMBL" id="JAKKPZ010000029">
    <property type="protein sequence ID" value="KAI1709713.1"/>
    <property type="molecule type" value="Genomic_DNA"/>
</dbReference>
<keyword evidence="9" id="KW-1185">Reference proteome</keyword>
<dbReference type="EC" id="1.8.3.4" evidence="3"/>
<dbReference type="PANTHER" id="PTHR23300:SF0">
    <property type="entry name" value="METHANETHIOL OXIDASE"/>
    <property type="match status" value="1"/>
</dbReference>
<dbReference type="Gene3D" id="2.130.10.10">
    <property type="entry name" value="YVTN repeat-like/Quinoprotein amine dehydrogenase"/>
    <property type="match status" value="1"/>
</dbReference>
<sequence>MASPCNKCSTGPGYSSPQEAFEKGPREKILFVCCPNVSVPQKPDMIAAVDVDPESKTYCQVVSQVILPNIGDEVHHTGWNACSSCYNDVGKRRQYLVVPCLASGRIYFVNTSDPKNLTLHKTIEGSELEKNGVSWPHTAHCLADGNIMVSTMGNAAGENQGNFLLIDGNEFKISGKWPANGEITKFGYDFWYQPRRNVMISTEWGNPNKIRNGFNLKDLLEGQYGNSVHIWDWNKRTLKQTINLDGPTGLMPLEVRFLHDPTKDHAFVGSALGSAIYHLYRDKEDGEFKHRLAATIEPKKVESWDVPTGEIPGLCTDVVLSMDDRFLYVSQWLHGDIRQYDISNPFDVRLSQPKPLILPNGKKMEGGPQMLQLSLDGKRLYVTGSLYSVWDKQFYLNMTRNCSVMLQLDVDTQNGGLTLNKDFLVDFSSLPNGPYLCHEMRYPGGDCTSDIWA</sequence>
<evidence type="ECO:0000256" key="6">
    <source>
        <dbReference type="ARBA" id="ARBA00047539"/>
    </source>
</evidence>
<dbReference type="Proteomes" id="UP001201812">
    <property type="component" value="Unassembled WGS sequence"/>
</dbReference>
<comment type="caution">
    <text evidence="8">The sequence shown here is derived from an EMBL/GenBank/DDBJ whole genome shotgun (WGS) entry which is preliminary data.</text>
</comment>
<organism evidence="8 9">
    <name type="scientific">Ditylenchus destructor</name>
    <dbReference type="NCBI Taxonomy" id="166010"/>
    <lineage>
        <taxon>Eukaryota</taxon>
        <taxon>Metazoa</taxon>
        <taxon>Ecdysozoa</taxon>
        <taxon>Nematoda</taxon>
        <taxon>Chromadorea</taxon>
        <taxon>Rhabditida</taxon>
        <taxon>Tylenchina</taxon>
        <taxon>Tylenchomorpha</taxon>
        <taxon>Sphaerularioidea</taxon>
        <taxon>Anguinidae</taxon>
        <taxon>Anguininae</taxon>
        <taxon>Ditylenchus</taxon>
    </lineage>
</organism>
<feature type="region of interest" description="Disordered" evidence="7">
    <location>
        <begin position="1"/>
        <end position="20"/>
    </location>
</feature>
<proteinExistence type="inferred from homology"/>
<keyword evidence="5" id="KW-0711">Selenium</keyword>
<name>A0AAD4R4W7_9BILA</name>
<dbReference type="InterPro" id="IPR008826">
    <property type="entry name" value="Se-bd"/>
</dbReference>
<dbReference type="GO" id="GO:0008430">
    <property type="term" value="F:selenium binding"/>
    <property type="evidence" value="ECO:0007669"/>
    <property type="project" value="InterPro"/>
</dbReference>
<dbReference type="Pfam" id="PF05694">
    <property type="entry name" value="SBP56"/>
    <property type="match status" value="1"/>
</dbReference>
<evidence type="ECO:0000256" key="2">
    <source>
        <dbReference type="ARBA" id="ARBA00005606"/>
    </source>
</evidence>
<comment type="pathway">
    <text evidence="1">Organosulfur degradation.</text>
</comment>
<dbReference type="SUPFAM" id="SSF75011">
    <property type="entry name" value="3-carboxy-cis,cis-mucoante lactonizing enzyme"/>
    <property type="match status" value="1"/>
</dbReference>
<feature type="compositionally biased region" description="Polar residues" evidence="7">
    <location>
        <begin position="1"/>
        <end position="18"/>
    </location>
</feature>
<dbReference type="PANTHER" id="PTHR23300">
    <property type="entry name" value="METHANETHIOL OXIDASE"/>
    <property type="match status" value="1"/>
</dbReference>
<accession>A0AAD4R4W7</accession>
<protein>
    <recommendedName>
        <fullName evidence="4">Methanethiol oxidase</fullName>
        <ecNumber evidence="3">1.8.3.4</ecNumber>
    </recommendedName>
</protein>
<comment type="similarity">
    <text evidence="2">Belongs to the selenium-binding protein family.</text>
</comment>
<evidence type="ECO:0000256" key="5">
    <source>
        <dbReference type="ARBA" id="ARBA00023266"/>
    </source>
</evidence>
<dbReference type="InterPro" id="IPR015943">
    <property type="entry name" value="WD40/YVTN_repeat-like_dom_sf"/>
</dbReference>
<evidence type="ECO:0000313" key="9">
    <source>
        <dbReference type="Proteomes" id="UP001201812"/>
    </source>
</evidence>
<dbReference type="AlphaFoldDB" id="A0AAD4R4W7"/>
<reference evidence="8" key="1">
    <citation type="submission" date="2022-01" db="EMBL/GenBank/DDBJ databases">
        <title>Genome Sequence Resource for Two Populations of Ditylenchus destructor, the Migratory Endoparasitic Phytonematode.</title>
        <authorList>
            <person name="Zhang H."/>
            <person name="Lin R."/>
            <person name="Xie B."/>
        </authorList>
    </citation>
    <scope>NUCLEOTIDE SEQUENCE</scope>
    <source>
        <strain evidence="8">BazhouSP</strain>
    </source>
</reference>
<evidence type="ECO:0000256" key="4">
    <source>
        <dbReference type="ARBA" id="ARBA00015601"/>
    </source>
</evidence>
<comment type="catalytic activity">
    <reaction evidence="6">
        <text>methanethiol + O2 + H2O = hydrogen sulfide + formaldehyde + H2O2 + H(+)</text>
        <dbReference type="Rhea" id="RHEA:11812"/>
        <dbReference type="ChEBI" id="CHEBI:15377"/>
        <dbReference type="ChEBI" id="CHEBI:15378"/>
        <dbReference type="ChEBI" id="CHEBI:15379"/>
        <dbReference type="ChEBI" id="CHEBI:16007"/>
        <dbReference type="ChEBI" id="CHEBI:16240"/>
        <dbReference type="ChEBI" id="CHEBI:16842"/>
        <dbReference type="ChEBI" id="CHEBI:29919"/>
        <dbReference type="EC" id="1.8.3.4"/>
    </reaction>
</comment>
<dbReference type="GO" id="GO:0018549">
    <property type="term" value="F:methanethiol oxidase activity"/>
    <property type="evidence" value="ECO:0007669"/>
    <property type="project" value="UniProtKB-EC"/>
</dbReference>
<evidence type="ECO:0000256" key="7">
    <source>
        <dbReference type="SAM" id="MobiDB-lite"/>
    </source>
</evidence>
<evidence type="ECO:0000256" key="3">
    <source>
        <dbReference type="ARBA" id="ARBA00012510"/>
    </source>
</evidence>
<evidence type="ECO:0000313" key="8">
    <source>
        <dbReference type="EMBL" id="KAI1709713.1"/>
    </source>
</evidence>
<gene>
    <name evidence="8" type="ORF">DdX_11104</name>
</gene>
<evidence type="ECO:0000256" key="1">
    <source>
        <dbReference type="ARBA" id="ARBA00005177"/>
    </source>
</evidence>